<dbReference type="Proteomes" id="UP000689195">
    <property type="component" value="Unassembled WGS sequence"/>
</dbReference>
<keyword evidence="1" id="KW-0175">Coiled coil</keyword>
<evidence type="ECO:0000313" key="2">
    <source>
        <dbReference type="EMBL" id="CAD8179073.1"/>
    </source>
</evidence>
<feature type="coiled-coil region" evidence="1">
    <location>
        <begin position="524"/>
        <end position="559"/>
    </location>
</feature>
<keyword evidence="3" id="KW-1185">Reference proteome</keyword>
<evidence type="ECO:0000256" key="1">
    <source>
        <dbReference type="SAM" id="Coils"/>
    </source>
</evidence>
<gene>
    <name evidence="2" type="ORF">PPENT_87.1.T0710063</name>
</gene>
<evidence type="ECO:0000313" key="3">
    <source>
        <dbReference type="Proteomes" id="UP000689195"/>
    </source>
</evidence>
<dbReference type="EMBL" id="CAJJDO010000071">
    <property type="protein sequence ID" value="CAD8179073.1"/>
    <property type="molecule type" value="Genomic_DNA"/>
</dbReference>
<organism evidence="2 3">
    <name type="scientific">Paramecium pentaurelia</name>
    <dbReference type="NCBI Taxonomy" id="43138"/>
    <lineage>
        <taxon>Eukaryota</taxon>
        <taxon>Sar</taxon>
        <taxon>Alveolata</taxon>
        <taxon>Ciliophora</taxon>
        <taxon>Intramacronucleata</taxon>
        <taxon>Oligohymenophorea</taxon>
        <taxon>Peniculida</taxon>
        <taxon>Parameciidae</taxon>
        <taxon>Paramecium</taxon>
    </lineage>
</organism>
<dbReference type="OrthoDB" id="10342433at2759"/>
<protein>
    <submittedName>
        <fullName evidence="2">Uncharacterized protein</fullName>
    </submittedName>
</protein>
<feature type="coiled-coil region" evidence="1">
    <location>
        <begin position="444"/>
        <end position="478"/>
    </location>
</feature>
<proteinExistence type="predicted"/>
<accession>A0A8S1VS19</accession>
<name>A0A8S1VS19_9CILI</name>
<comment type="caution">
    <text evidence="2">The sequence shown here is derived from an EMBL/GenBank/DDBJ whole genome shotgun (WGS) entry which is preliminary data.</text>
</comment>
<dbReference type="AlphaFoldDB" id="A0A8S1VS19"/>
<reference evidence="2" key="1">
    <citation type="submission" date="2021-01" db="EMBL/GenBank/DDBJ databases">
        <authorList>
            <consortium name="Genoscope - CEA"/>
            <person name="William W."/>
        </authorList>
    </citation>
    <scope>NUCLEOTIDE SEQUENCE</scope>
</reference>
<sequence length="795" mass="95199">MQNQYFVKGLGFAQRQEPQETRSYGRIKKTPYSAYNNRSYNSHYRDLRICNDRFKRLIHIVNNAIKNQAATMFKYLSIYVQNKQQEEIKAQQRVIQEGLLRFQHAISLYNQRLKCLGFFRLAKVDVVSHLKKELRNQISQNQQPITHQIFKKWMQLTFESKFNKLLKQQKLNMIGFYKFTLNKILTKQECLKAWSFNKLKTSHRKQIINKLITNLGLQILRLSLFDSEQGTYQYLKKPKNLEKIIAFQKLKHYQYFNSNQHYFILIFTNTINSKLNALRTLFIQSIRIIDKEADNTVPKEQLQQFDIELARQSVHSKLEHQKVLQRQLKQIDQKSHRGICEMIKYLVNKQLYKIFYQIKGLKQVQDTEVQDGTVKNLSVIAARLSQKIKAKNGKSQKLEIIYRLEQIFRRNYHNEQEILRNKFRQWQINVTFPISMYHDFEIRLRVLRNEKEAIMSDIEQLEVLNNELLITMNQVKKTFLSEESNFNTSHKNEQKQIEIQRFDIQENLTSQKEFKIAFEYVDYLKEDNINLKKQAQKNEQLMLEEIQQLEQQLQNQTVESCFNLFFIFVNYNLFIKFNVQFLKSDYKYFMQQNRNQQSTQNISKSLRPSSRRVVKPEIHLNTNFKSLTNIPQLTTRIQEKQFQIKHSFNEINNETSIKRSNYHSILNEKKISLISNTDRDSDHNFRFKEFKLNNLDKSQPKGILKSINSKSKDHSNNDLNEIHENEEEKSILTKRIKFSSLKPIKNSFVQVSPDFIQKLSPKRVSFNTQVHIKVIEEKFQFKPKRYVLADLIDNI</sequence>